<comment type="similarity">
    <text evidence="2">Belongs to the NAD(P)-dependent epimerase/dehydratase family. Dihydroflavonol-4-reductase subfamily.</text>
</comment>
<feature type="region of interest" description="Disordered" evidence="3">
    <location>
        <begin position="272"/>
        <end position="303"/>
    </location>
</feature>
<gene>
    <name evidence="5" type="ORF">GCM10023195_35800</name>
</gene>
<dbReference type="InterPro" id="IPR050425">
    <property type="entry name" value="NAD(P)_dehydrat-like"/>
</dbReference>
<evidence type="ECO:0000313" key="5">
    <source>
        <dbReference type="EMBL" id="GAA4608989.1"/>
    </source>
</evidence>
<keyword evidence="1" id="KW-0560">Oxidoreductase</keyword>
<dbReference type="InterPro" id="IPR001509">
    <property type="entry name" value="Epimerase_deHydtase"/>
</dbReference>
<comment type="caution">
    <text evidence="5">The sequence shown here is derived from an EMBL/GenBank/DDBJ whole genome shotgun (WGS) entry which is preliminary data.</text>
</comment>
<name>A0ABP8TMG4_9ACTN</name>
<reference evidence="6" key="1">
    <citation type="journal article" date="2019" name="Int. J. Syst. Evol. Microbiol.">
        <title>The Global Catalogue of Microorganisms (GCM) 10K type strain sequencing project: providing services to taxonomists for standard genome sequencing and annotation.</title>
        <authorList>
            <consortium name="The Broad Institute Genomics Platform"/>
            <consortium name="The Broad Institute Genome Sequencing Center for Infectious Disease"/>
            <person name="Wu L."/>
            <person name="Ma J."/>
        </authorList>
    </citation>
    <scope>NUCLEOTIDE SEQUENCE [LARGE SCALE GENOMIC DNA]</scope>
    <source>
        <strain evidence="6">JCM 17938</strain>
    </source>
</reference>
<accession>A0ABP8TMG4</accession>
<dbReference type="Pfam" id="PF01370">
    <property type="entry name" value="Epimerase"/>
    <property type="match status" value="1"/>
</dbReference>
<dbReference type="PANTHER" id="PTHR10366">
    <property type="entry name" value="NAD DEPENDENT EPIMERASE/DEHYDRATASE"/>
    <property type="match status" value="1"/>
</dbReference>
<dbReference type="RefSeq" id="WP_345354903.1">
    <property type="nucleotide sequence ID" value="NZ_BAABHJ010000008.1"/>
</dbReference>
<dbReference type="SMART" id="SM00822">
    <property type="entry name" value="PKS_KR"/>
    <property type="match status" value="1"/>
</dbReference>
<dbReference type="InterPro" id="IPR036291">
    <property type="entry name" value="NAD(P)-bd_dom_sf"/>
</dbReference>
<dbReference type="InterPro" id="IPR057326">
    <property type="entry name" value="KR_dom"/>
</dbReference>
<dbReference type="SUPFAM" id="SSF51735">
    <property type="entry name" value="NAD(P)-binding Rossmann-fold domains"/>
    <property type="match status" value="1"/>
</dbReference>
<feature type="compositionally biased region" description="Basic and acidic residues" evidence="3">
    <location>
        <begin position="282"/>
        <end position="303"/>
    </location>
</feature>
<organism evidence="5 6">
    <name type="scientific">Actinoallomurus liliacearum</name>
    <dbReference type="NCBI Taxonomy" id="1080073"/>
    <lineage>
        <taxon>Bacteria</taxon>
        <taxon>Bacillati</taxon>
        <taxon>Actinomycetota</taxon>
        <taxon>Actinomycetes</taxon>
        <taxon>Streptosporangiales</taxon>
        <taxon>Thermomonosporaceae</taxon>
        <taxon>Actinoallomurus</taxon>
    </lineage>
</organism>
<dbReference type="PANTHER" id="PTHR10366:SF564">
    <property type="entry name" value="STEROL-4-ALPHA-CARBOXYLATE 3-DEHYDROGENASE, DECARBOXYLATING"/>
    <property type="match status" value="1"/>
</dbReference>
<evidence type="ECO:0000313" key="6">
    <source>
        <dbReference type="Proteomes" id="UP001500212"/>
    </source>
</evidence>
<dbReference type="Proteomes" id="UP001500212">
    <property type="component" value="Unassembled WGS sequence"/>
</dbReference>
<protein>
    <submittedName>
        <fullName evidence="5">Aldehyde reductase</fullName>
    </submittedName>
</protein>
<evidence type="ECO:0000256" key="1">
    <source>
        <dbReference type="ARBA" id="ARBA00023002"/>
    </source>
</evidence>
<feature type="domain" description="Ketoreductase" evidence="4">
    <location>
        <begin position="2"/>
        <end position="189"/>
    </location>
</feature>
<evidence type="ECO:0000256" key="3">
    <source>
        <dbReference type="SAM" id="MobiDB-lite"/>
    </source>
</evidence>
<evidence type="ECO:0000259" key="4">
    <source>
        <dbReference type="SMART" id="SM00822"/>
    </source>
</evidence>
<sequence length="324" mass="34571">MSPVLVTGGSGYVGTQLIAALLRAGRAVRTTVRTTAREAELRAAVRRGDADDAGLEIVAADLTADDGWSAAVADCEEVHHVASPIPVAQPEDPDELIVPAREGTLRVLRAARDAGARRVVLTSSFAAVGYTPKPGAEFTEDDWTDPDTPGLAPYPRSKAIAERAAWDLMERDGGGTELVVVNPTAVFGPALTTDVRSSMHLIKAMLDGTMSVAPRRRFGVVDVRDVADLHIRAMAAPEAAGRRFLAVADGPTLGFLEVAEILRRRLGPLAARVPTQEAPGEDPPRPIIHNDRAREELGWRPRPAETTIAESAESLRALGLLKEE</sequence>
<keyword evidence="6" id="KW-1185">Reference proteome</keyword>
<evidence type="ECO:0000256" key="2">
    <source>
        <dbReference type="ARBA" id="ARBA00023445"/>
    </source>
</evidence>
<proteinExistence type="inferred from homology"/>
<dbReference type="EMBL" id="BAABHJ010000008">
    <property type="protein sequence ID" value="GAA4608989.1"/>
    <property type="molecule type" value="Genomic_DNA"/>
</dbReference>
<dbReference type="Gene3D" id="3.40.50.720">
    <property type="entry name" value="NAD(P)-binding Rossmann-like Domain"/>
    <property type="match status" value="1"/>
</dbReference>